<dbReference type="AlphaFoldDB" id="A0A7X0HJZ2"/>
<evidence type="ECO:0000259" key="1">
    <source>
        <dbReference type="Pfam" id="PF04149"/>
    </source>
</evidence>
<sequence>MKDRNSRSVEPTDALWFKSTYSGGEGNECVEIALAGQVTGVRDSKAAGGPELAVAPAAFAAFLDGLKSGRLDTPR</sequence>
<comment type="caution">
    <text evidence="2">The sequence shown here is derived from an EMBL/GenBank/DDBJ whole genome shotgun (WGS) entry which is preliminary data.</text>
</comment>
<reference evidence="2 3" key="1">
    <citation type="submission" date="2020-08" db="EMBL/GenBank/DDBJ databases">
        <title>Genomic Encyclopedia of Type Strains, Phase IV (KMG-IV): sequencing the most valuable type-strain genomes for metagenomic binning, comparative biology and taxonomic classification.</title>
        <authorList>
            <person name="Goeker M."/>
        </authorList>
    </citation>
    <scope>NUCLEOTIDE SEQUENCE [LARGE SCALE GENOMIC DNA]</scope>
    <source>
        <strain evidence="2 3">DSM 40141</strain>
    </source>
</reference>
<proteinExistence type="predicted"/>
<organism evidence="2 3">
    <name type="scientific">Streptomyces candidus</name>
    <dbReference type="NCBI Taxonomy" id="67283"/>
    <lineage>
        <taxon>Bacteria</taxon>
        <taxon>Bacillati</taxon>
        <taxon>Actinomycetota</taxon>
        <taxon>Actinomycetes</taxon>
        <taxon>Kitasatosporales</taxon>
        <taxon>Streptomycetaceae</taxon>
        <taxon>Streptomyces</taxon>
    </lineage>
</organism>
<accession>A0A7X0HJZ2</accession>
<dbReference type="Pfam" id="PF04149">
    <property type="entry name" value="DUF397"/>
    <property type="match status" value="1"/>
</dbReference>
<dbReference type="RefSeq" id="WP_185032978.1">
    <property type="nucleotide sequence ID" value="NZ_BNBN01000013.1"/>
</dbReference>
<protein>
    <recommendedName>
        <fullName evidence="1">DUF397 domain-containing protein</fullName>
    </recommendedName>
</protein>
<dbReference type="InterPro" id="IPR007278">
    <property type="entry name" value="DUF397"/>
</dbReference>
<evidence type="ECO:0000313" key="3">
    <source>
        <dbReference type="Proteomes" id="UP000540423"/>
    </source>
</evidence>
<name>A0A7X0HJZ2_9ACTN</name>
<dbReference type="EMBL" id="JACHEM010000010">
    <property type="protein sequence ID" value="MBB6437558.1"/>
    <property type="molecule type" value="Genomic_DNA"/>
</dbReference>
<evidence type="ECO:0000313" key="2">
    <source>
        <dbReference type="EMBL" id="MBB6437558.1"/>
    </source>
</evidence>
<keyword evidence="3" id="KW-1185">Reference proteome</keyword>
<feature type="domain" description="DUF397" evidence="1">
    <location>
        <begin position="16"/>
        <end position="67"/>
    </location>
</feature>
<dbReference type="Proteomes" id="UP000540423">
    <property type="component" value="Unassembled WGS sequence"/>
</dbReference>
<gene>
    <name evidence="2" type="ORF">HNQ79_004059</name>
</gene>